<evidence type="ECO:0000256" key="3">
    <source>
        <dbReference type="ARBA" id="ARBA00022989"/>
    </source>
</evidence>
<dbReference type="Pfam" id="PF20684">
    <property type="entry name" value="Fung_rhodopsin"/>
    <property type="match status" value="1"/>
</dbReference>
<comment type="similarity">
    <text evidence="5">Belongs to the SAT4 family.</text>
</comment>
<dbReference type="PANTHER" id="PTHR33048:SF47">
    <property type="entry name" value="INTEGRAL MEMBRANE PROTEIN-RELATED"/>
    <property type="match status" value="1"/>
</dbReference>
<sequence>MSLGWIVCVVSIIRLKVFYDYWTGASDDPTWELSQTVSGIEVNVAIWTGCGPAMKAILTRFSPKFFGSRTGSRPSRNVYYSPNGYELSDRGGQEKSGFNTNYSAVIRARDDDASSQDAIVQDENLVRNKTREVRVDFELEQQAASLGRSQDRSRHVSQYNR</sequence>
<keyword evidence="2" id="KW-0812">Transmembrane</keyword>
<evidence type="ECO:0000259" key="7">
    <source>
        <dbReference type="Pfam" id="PF20684"/>
    </source>
</evidence>
<dbReference type="GO" id="GO:0016020">
    <property type="term" value="C:membrane"/>
    <property type="evidence" value="ECO:0007669"/>
    <property type="project" value="UniProtKB-SubCell"/>
</dbReference>
<organism evidence="8 9">
    <name type="scientific">Recurvomyces mirabilis</name>
    <dbReference type="NCBI Taxonomy" id="574656"/>
    <lineage>
        <taxon>Eukaryota</taxon>
        <taxon>Fungi</taxon>
        <taxon>Dikarya</taxon>
        <taxon>Ascomycota</taxon>
        <taxon>Pezizomycotina</taxon>
        <taxon>Dothideomycetes</taxon>
        <taxon>Dothideomycetidae</taxon>
        <taxon>Mycosphaerellales</taxon>
        <taxon>Teratosphaeriaceae</taxon>
        <taxon>Recurvomyces</taxon>
    </lineage>
</organism>
<evidence type="ECO:0000256" key="2">
    <source>
        <dbReference type="ARBA" id="ARBA00022692"/>
    </source>
</evidence>
<evidence type="ECO:0000256" key="5">
    <source>
        <dbReference type="ARBA" id="ARBA00038359"/>
    </source>
</evidence>
<accession>A0AAE0WS85</accession>
<evidence type="ECO:0000313" key="8">
    <source>
        <dbReference type="EMBL" id="KAK3676874.1"/>
    </source>
</evidence>
<keyword evidence="9" id="KW-1185">Reference proteome</keyword>
<proteinExistence type="inferred from homology"/>
<keyword evidence="3" id="KW-1133">Transmembrane helix</keyword>
<feature type="domain" description="Rhodopsin" evidence="7">
    <location>
        <begin position="2"/>
        <end position="59"/>
    </location>
</feature>
<dbReference type="Proteomes" id="UP001274830">
    <property type="component" value="Unassembled WGS sequence"/>
</dbReference>
<evidence type="ECO:0000256" key="6">
    <source>
        <dbReference type="SAM" id="SignalP"/>
    </source>
</evidence>
<name>A0AAE0WS85_9PEZI</name>
<dbReference type="AlphaFoldDB" id="A0AAE0WS85"/>
<evidence type="ECO:0000256" key="1">
    <source>
        <dbReference type="ARBA" id="ARBA00004141"/>
    </source>
</evidence>
<feature type="chain" id="PRO_5042061632" description="Rhodopsin domain-containing protein" evidence="6">
    <location>
        <begin position="20"/>
        <end position="161"/>
    </location>
</feature>
<dbReference type="EMBL" id="JAUTXT010000008">
    <property type="protein sequence ID" value="KAK3676874.1"/>
    <property type="molecule type" value="Genomic_DNA"/>
</dbReference>
<keyword evidence="6" id="KW-0732">Signal</keyword>
<evidence type="ECO:0000313" key="9">
    <source>
        <dbReference type="Proteomes" id="UP001274830"/>
    </source>
</evidence>
<dbReference type="PANTHER" id="PTHR33048">
    <property type="entry name" value="PTH11-LIKE INTEGRAL MEMBRANE PROTEIN (AFU_ORTHOLOGUE AFUA_5G11245)"/>
    <property type="match status" value="1"/>
</dbReference>
<reference evidence="8" key="1">
    <citation type="submission" date="2023-07" db="EMBL/GenBank/DDBJ databases">
        <title>Black Yeasts Isolated from many extreme environments.</title>
        <authorList>
            <person name="Coleine C."/>
            <person name="Stajich J.E."/>
            <person name="Selbmann L."/>
        </authorList>
    </citation>
    <scope>NUCLEOTIDE SEQUENCE</scope>
    <source>
        <strain evidence="8">CCFEE 5485</strain>
    </source>
</reference>
<comment type="caution">
    <text evidence="8">The sequence shown here is derived from an EMBL/GenBank/DDBJ whole genome shotgun (WGS) entry which is preliminary data.</text>
</comment>
<keyword evidence="4" id="KW-0472">Membrane</keyword>
<comment type="subcellular location">
    <subcellularLocation>
        <location evidence="1">Membrane</location>
        <topology evidence="1">Multi-pass membrane protein</topology>
    </subcellularLocation>
</comment>
<feature type="signal peptide" evidence="6">
    <location>
        <begin position="1"/>
        <end position="19"/>
    </location>
</feature>
<evidence type="ECO:0000256" key="4">
    <source>
        <dbReference type="ARBA" id="ARBA00023136"/>
    </source>
</evidence>
<gene>
    <name evidence="8" type="ORF">LTR78_003078</name>
</gene>
<dbReference type="InterPro" id="IPR052337">
    <property type="entry name" value="SAT4-like"/>
</dbReference>
<protein>
    <recommendedName>
        <fullName evidence="7">Rhodopsin domain-containing protein</fullName>
    </recommendedName>
</protein>
<dbReference type="InterPro" id="IPR049326">
    <property type="entry name" value="Rhodopsin_dom_fungi"/>
</dbReference>